<comment type="caution">
    <text evidence="2">The sequence shown here is derived from an EMBL/GenBank/DDBJ whole genome shotgun (WGS) entry which is preliminary data.</text>
</comment>
<evidence type="ECO:0000256" key="1">
    <source>
        <dbReference type="SAM" id="Phobius"/>
    </source>
</evidence>
<accession>A0A841Q6M9</accession>
<proteinExistence type="predicted"/>
<evidence type="ECO:0000313" key="2">
    <source>
        <dbReference type="EMBL" id="MBB6454066.1"/>
    </source>
</evidence>
<keyword evidence="3" id="KW-1185">Reference proteome</keyword>
<dbReference type="AlphaFoldDB" id="A0A841Q6M9"/>
<dbReference type="Proteomes" id="UP000581688">
    <property type="component" value="Unassembled WGS sequence"/>
</dbReference>
<protein>
    <recommendedName>
        <fullName evidence="4">Lmo0937 family membrane protein</fullName>
    </recommendedName>
</protein>
<evidence type="ECO:0000313" key="3">
    <source>
        <dbReference type="Proteomes" id="UP000581688"/>
    </source>
</evidence>
<dbReference type="NCBIfam" id="NF033488">
    <property type="entry name" value="lmo0937_fam_TM"/>
    <property type="match status" value="1"/>
</dbReference>
<keyword evidence="1" id="KW-0472">Membrane</keyword>
<dbReference type="InterPro" id="IPR043727">
    <property type="entry name" value="Lmo0937-like"/>
</dbReference>
<gene>
    <name evidence="2" type="ORF">HNQ94_002517</name>
</gene>
<keyword evidence="1" id="KW-1133">Transmembrane helix</keyword>
<name>A0A841Q6M9_9BACI</name>
<dbReference type="Pfam" id="PF18919">
    <property type="entry name" value="DUF5670"/>
    <property type="match status" value="1"/>
</dbReference>
<keyword evidence="1" id="KW-0812">Transmembrane</keyword>
<evidence type="ECO:0008006" key="4">
    <source>
        <dbReference type="Google" id="ProtNLM"/>
    </source>
</evidence>
<dbReference type="RefSeq" id="WP_246200028.1">
    <property type="nucleotide sequence ID" value="NZ_CADDWK010000009.1"/>
</dbReference>
<feature type="transmembrane region" description="Helical" evidence="1">
    <location>
        <begin position="12"/>
        <end position="31"/>
    </location>
</feature>
<sequence>MEAKGYIERIDVMFWTIIGLILLFWFVGLILDIIGKLIHILLLVAIVILVFRIGRWISRK</sequence>
<organism evidence="2 3">
    <name type="scientific">Salirhabdus euzebyi</name>
    <dbReference type="NCBI Taxonomy" id="394506"/>
    <lineage>
        <taxon>Bacteria</taxon>
        <taxon>Bacillati</taxon>
        <taxon>Bacillota</taxon>
        <taxon>Bacilli</taxon>
        <taxon>Bacillales</taxon>
        <taxon>Bacillaceae</taxon>
        <taxon>Salirhabdus</taxon>
    </lineage>
</organism>
<reference evidence="2 3" key="1">
    <citation type="submission" date="2020-08" db="EMBL/GenBank/DDBJ databases">
        <title>Genomic Encyclopedia of Type Strains, Phase IV (KMG-IV): sequencing the most valuable type-strain genomes for metagenomic binning, comparative biology and taxonomic classification.</title>
        <authorList>
            <person name="Goeker M."/>
        </authorList>
    </citation>
    <scope>NUCLEOTIDE SEQUENCE [LARGE SCALE GENOMIC DNA]</scope>
    <source>
        <strain evidence="2 3">DSM 19612</strain>
    </source>
</reference>
<dbReference type="EMBL" id="JACHGH010000007">
    <property type="protein sequence ID" value="MBB6454066.1"/>
    <property type="molecule type" value="Genomic_DNA"/>
</dbReference>
<feature type="transmembrane region" description="Helical" evidence="1">
    <location>
        <begin position="37"/>
        <end position="54"/>
    </location>
</feature>